<evidence type="ECO:0000256" key="1">
    <source>
        <dbReference type="SAM" id="MobiDB-lite"/>
    </source>
</evidence>
<dbReference type="AlphaFoldDB" id="A0A9D5UFK8"/>
<evidence type="ECO:0000313" key="2">
    <source>
        <dbReference type="EMBL" id="MBE7702156.1"/>
    </source>
</evidence>
<organism evidence="2 3">
    <name type="scientific">Oerskovia douganii</name>
    <dbReference type="NCBI Taxonomy" id="2762210"/>
    <lineage>
        <taxon>Bacteria</taxon>
        <taxon>Bacillati</taxon>
        <taxon>Actinomycetota</taxon>
        <taxon>Actinomycetes</taxon>
        <taxon>Micrococcales</taxon>
        <taxon>Cellulomonadaceae</taxon>
        <taxon>Oerskovia</taxon>
    </lineage>
</organism>
<comment type="caution">
    <text evidence="2">The sequence shown here is derived from an EMBL/GenBank/DDBJ whole genome shotgun (WGS) entry which is preliminary data.</text>
</comment>
<sequence>MIVAIAGACSGPDVSEDVDPTSGEESLAGVPPEGDDWAQDRKSLIALYEAGLPGLAEQYGVEAPPGTELVRFVAQDQWAQAQVDCLADEGIGARLGGQGGVYFDDVPPEQGDIVNQAAYVCAAQYPTDPRTQGKLPRVRAEMQYTHLVETVMPCVRAEGFEVPEPPSLQTWLGQYYAAAGAWDPFVIDATSGADSTALDLLYEKCPHDAPDLYPAID</sequence>
<dbReference type="EMBL" id="JACSPN010000035">
    <property type="protein sequence ID" value="MBE7702156.1"/>
    <property type="molecule type" value="Genomic_DNA"/>
</dbReference>
<proteinExistence type="predicted"/>
<evidence type="ECO:0000313" key="3">
    <source>
        <dbReference type="Proteomes" id="UP000822993"/>
    </source>
</evidence>
<dbReference type="RefSeq" id="WP_191805921.1">
    <property type="nucleotide sequence ID" value="NZ_JACSPN010000035.1"/>
</dbReference>
<dbReference type="Proteomes" id="UP000822993">
    <property type="component" value="Unassembled WGS sequence"/>
</dbReference>
<protein>
    <submittedName>
        <fullName evidence="2">Uncharacterized protein</fullName>
    </submittedName>
</protein>
<feature type="region of interest" description="Disordered" evidence="1">
    <location>
        <begin position="9"/>
        <end position="34"/>
    </location>
</feature>
<reference evidence="2 3" key="1">
    <citation type="submission" date="2020-08" db="EMBL/GenBank/DDBJ databases">
        <title>A Genomic Blueprint of the Chicken Gut Microbiome.</title>
        <authorList>
            <person name="Gilroy R."/>
            <person name="Ravi A."/>
            <person name="Getino M."/>
            <person name="Pursley I."/>
            <person name="Horton D.L."/>
            <person name="Alikhan N.-F."/>
            <person name="Baker D."/>
            <person name="Gharbi K."/>
            <person name="Hall N."/>
            <person name="Watson M."/>
            <person name="Adriaenssens E.M."/>
            <person name="Foster-Nyarko E."/>
            <person name="Jarju S."/>
            <person name="Secka A."/>
            <person name="Antonio M."/>
            <person name="Oren A."/>
            <person name="Chaudhuri R."/>
            <person name="La Ragione R.M."/>
            <person name="Hildebrand F."/>
            <person name="Pallen M.J."/>
        </authorList>
    </citation>
    <scope>NUCLEOTIDE SEQUENCE [LARGE SCALE GENOMIC DNA]</scope>
    <source>
        <strain evidence="2 3">Sa1BUA8</strain>
    </source>
</reference>
<keyword evidence="3" id="KW-1185">Reference proteome</keyword>
<gene>
    <name evidence="2" type="ORF">H9623_17840</name>
</gene>
<name>A0A9D5UFK8_9CELL</name>
<accession>A0A9D5UFK8</accession>